<keyword evidence="2" id="KW-1185">Reference proteome</keyword>
<reference evidence="1 2" key="1">
    <citation type="submission" date="2019-10" db="EMBL/GenBank/DDBJ databases">
        <title>Rudanella paleaurantiibacter sp. nov., isolated from sludge.</title>
        <authorList>
            <person name="Xu S.Q."/>
        </authorList>
    </citation>
    <scope>NUCLEOTIDE SEQUENCE [LARGE SCALE GENOMIC DNA]</scope>
    <source>
        <strain evidence="1 2">HX-22-17</strain>
    </source>
</reference>
<proteinExistence type="predicted"/>
<protein>
    <recommendedName>
        <fullName evidence="3">Lipoprotein</fullName>
    </recommendedName>
</protein>
<dbReference type="PROSITE" id="PS51257">
    <property type="entry name" value="PROKAR_LIPOPROTEIN"/>
    <property type="match status" value="1"/>
</dbReference>
<evidence type="ECO:0008006" key="3">
    <source>
        <dbReference type="Google" id="ProtNLM"/>
    </source>
</evidence>
<dbReference type="AlphaFoldDB" id="A0A7J5TV61"/>
<gene>
    <name evidence="1" type="ORF">F5984_20045</name>
</gene>
<name>A0A7J5TV61_9BACT</name>
<dbReference type="Proteomes" id="UP000488299">
    <property type="component" value="Unassembled WGS sequence"/>
</dbReference>
<sequence>MNGLFLKKTLNTVFGYLLVGPVLVGCGSDRCEKLMASKKHDELTAAFRKQHAADGSVMLPEPYNKPILSGSERPIQNGDTIYLKASDRDIVEFRLEGDSLTQITGVQLKFKDDGRWQTDDPHIDRRNKGLYLNGKDALFIFNPWVHVEEEDNVMYSIVSYSYDNCDCDKAYPIKVLTDTQYSTFISNRQPTTISKKMEKVRNKYQSRLSTCWKTKAVGSGRSRKLFDQFNVDKFFGGLKYSESKYSNEYVANDGTFKITLTVDDSPSVIVEPIKQSL</sequence>
<dbReference type="RefSeq" id="WP_152125998.1">
    <property type="nucleotide sequence ID" value="NZ_WELI01000009.1"/>
</dbReference>
<evidence type="ECO:0000313" key="2">
    <source>
        <dbReference type="Proteomes" id="UP000488299"/>
    </source>
</evidence>
<comment type="caution">
    <text evidence="1">The sequence shown here is derived from an EMBL/GenBank/DDBJ whole genome shotgun (WGS) entry which is preliminary data.</text>
</comment>
<dbReference type="EMBL" id="WELI01000009">
    <property type="protein sequence ID" value="KAB7728048.1"/>
    <property type="molecule type" value="Genomic_DNA"/>
</dbReference>
<accession>A0A7J5TV61</accession>
<organism evidence="1 2">
    <name type="scientific">Rudanella paleaurantiibacter</name>
    <dbReference type="NCBI Taxonomy" id="2614655"/>
    <lineage>
        <taxon>Bacteria</taxon>
        <taxon>Pseudomonadati</taxon>
        <taxon>Bacteroidota</taxon>
        <taxon>Cytophagia</taxon>
        <taxon>Cytophagales</taxon>
        <taxon>Cytophagaceae</taxon>
        <taxon>Rudanella</taxon>
    </lineage>
</organism>
<evidence type="ECO:0000313" key="1">
    <source>
        <dbReference type="EMBL" id="KAB7728048.1"/>
    </source>
</evidence>